<dbReference type="CDD" id="cd01335">
    <property type="entry name" value="Radical_SAM"/>
    <property type="match status" value="1"/>
</dbReference>
<protein>
    <submittedName>
        <fullName evidence="6">FxsB family radical SAM/SPASM domain protein</fullName>
    </submittedName>
</protein>
<comment type="caution">
    <text evidence="6">The sequence shown here is derived from an EMBL/GenBank/DDBJ whole genome shotgun (WGS) entry which is preliminary data.</text>
</comment>
<dbReference type="InterPro" id="IPR026335">
    <property type="entry name" value="rSAM_SPASM_FxsB"/>
</dbReference>
<feature type="domain" description="Radical SAM core" evidence="5">
    <location>
        <begin position="10"/>
        <end position="246"/>
    </location>
</feature>
<dbReference type="GO" id="GO:0051536">
    <property type="term" value="F:iron-sulfur cluster binding"/>
    <property type="evidence" value="ECO:0007669"/>
    <property type="project" value="UniProtKB-KW"/>
</dbReference>
<keyword evidence="2" id="KW-0479">Metal-binding</keyword>
<keyword evidence="1" id="KW-0949">S-adenosyl-L-methionine</keyword>
<sequence>MITVTGELPPPPPLRQFILKLHGRCNLACDYCYVYAKSDQRWRHRPPLMAPATVRAAADRIAEHVRAHRLPDVSVVLHGGEPLLAGPRRVEQAVRTVRDTVGARVDFSVQTNGTLLNDRFLRLFDELDVLVGVSLDGDQATHDLHRRTPHGGSHDRVLRGLAALTAPRHRHLFGGLLCVVDVTRDPLTVWDALRAFDPPAVDLLLPHATWTTPPAAPPGAHAAWLTAVFDRWFAEPPAVRVRLFEEIVNVLLGGSSALGSVGTTPPGMVVIETDGAIEQCGSLATAYEGAADLGLDVVHHDFDTVLRHPAVVARRRGEAGVPTPCRPCRWATTCGGGHPTHRYRHPSGFDHRSVYCTDLDLLYTHIHKTLQTALAAPTKAPTPR</sequence>
<dbReference type="SFLD" id="SFLDG01386">
    <property type="entry name" value="main_SPASM_domain-containing"/>
    <property type="match status" value="1"/>
</dbReference>
<evidence type="ECO:0000256" key="3">
    <source>
        <dbReference type="ARBA" id="ARBA00023004"/>
    </source>
</evidence>
<organism evidence="6 7">
    <name type="scientific">Actinomadura logoneensis</name>
    <dbReference type="NCBI Taxonomy" id="2293572"/>
    <lineage>
        <taxon>Bacteria</taxon>
        <taxon>Bacillati</taxon>
        <taxon>Actinomycetota</taxon>
        <taxon>Actinomycetes</taxon>
        <taxon>Streptosporangiales</taxon>
        <taxon>Thermomonosporaceae</taxon>
        <taxon>Actinomadura</taxon>
    </lineage>
</organism>
<keyword evidence="4" id="KW-0411">Iron-sulfur</keyword>
<evidence type="ECO:0000256" key="2">
    <source>
        <dbReference type="ARBA" id="ARBA00022723"/>
    </source>
</evidence>
<dbReference type="PANTHER" id="PTHR43273">
    <property type="entry name" value="ANAEROBIC SULFATASE-MATURATING ENZYME HOMOLOG ASLB-RELATED"/>
    <property type="match status" value="1"/>
</dbReference>
<dbReference type="SFLD" id="SFLDG01072">
    <property type="entry name" value="dehydrogenase_like"/>
    <property type="match status" value="1"/>
</dbReference>
<dbReference type="AlphaFoldDB" id="A0A372JJH2"/>
<evidence type="ECO:0000259" key="5">
    <source>
        <dbReference type="PROSITE" id="PS51918"/>
    </source>
</evidence>
<dbReference type="EMBL" id="QURH01000303">
    <property type="protein sequence ID" value="RFU40167.1"/>
    <property type="molecule type" value="Genomic_DNA"/>
</dbReference>
<dbReference type="Proteomes" id="UP000261811">
    <property type="component" value="Unassembled WGS sequence"/>
</dbReference>
<proteinExistence type="predicted"/>
<dbReference type="InterPro" id="IPR007197">
    <property type="entry name" value="rSAM"/>
</dbReference>
<dbReference type="PROSITE" id="PS51918">
    <property type="entry name" value="RADICAL_SAM"/>
    <property type="match status" value="1"/>
</dbReference>
<dbReference type="PANTHER" id="PTHR43273:SF8">
    <property type="entry name" value="RADICAL SAM DOMAIN PROTEIN"/>
    <property type="match status" value="1"/>
</dbReference>
<evidence type="ECO:0000313" key="6">
    <source>
        <dbReference type="EMBL" id="RFU40167.1"/>
    </source>
</evidence>
<gene>
    <name evidence="6" type="ORF">DZF91_18590</name>
</gene>
<accession>A0A372JJH2</accession>
<dbReference type="RefSeq" id="WP_117358723.1">
    <property type="nucleotide sequence ID" value="NZ_QURH01000303.1"/>
</dbReference>
<dbReference type="SFLD" id="SFLDG01067">
    <property type="entry name" value="SPASM/twitch_domain_containing"/>
    <property type="match status" value="1"/>
</dbReference>
<dbReference type="GO" id="GO:0046872">
    <property type="term" value="F:metal ion binding"/>
    <property type="evidence" value="ECO:0007669"/>
    <property type="project" value="UniProtKB-KW"/>
</dbReference>
<dbReference type="OrthoDB" id="9782387at2"/>
<keyword evidence="3" id="KW-0408">Iron</keyword>
<dbReference type="Pfam" id="PF04055">
    <property type="entry name" value="Radical_SAM"/>
    <property type="match status" value="1"/>
</dbReference>
<dbReference type="GO" id="GO:0016491">
    <property type="term" value="F:oxidoreductase activity"/>
    <property type="evidence" value="ECO:0007669"/>
    <property type="project" value="InterPro"/>
</dbReference>
<keyword evidence="7" id="KW-1185">Reference proteome</keyword>
<evidence type="ECO:0000256" key="1">
    <source>
        <dbReference type="ARBA" id="ARBA00022691"/>
    </source>
</evidence>
<reference evidence="6 7" key="1">
    <citation type="submission" date="2018-08" db="EMBL/GenBank/DDBJ databases">
        <title>Actinomadura jelena sp. nov., a novel Actinomycete isolated from soil in Chad.</title>
        <authorList>
            <person name="Shi L."/>
        </authorList>
    </citation>
    <scope>NUCLEOTIDE SEQUENCE [LARGE SCALE GENOMIC DNA]</scope>
    <source>
        <strain evidence="6 7">NEAU-G17</strain>
    </source>
</reference>
<dbReference type="NCBIfam" id="TIGR04269">
    <property type="entry name" value="SAM_SPASM_FxsB"/>
    <property type="match status" value="1"/>
</dbReference>
<dbReference type="InterPro" id="IPR023867">
    <property type="entry name" value="Sulphatase_maturase_rSAM"/>
</dbReference>
<dbReference type="InterPro" id="IPR013785">
    <property type="entry name" value="Aldolase_TIM"/>
</dbReference>
<dbReference type="SFLD" id="SFLDS00029">
    <property type="entry name" value="Radical_SAM"/>
    <property type="match status" value="1"/>
</dbReference>
<name>A0A372JJH2_9ACTN</name>
<dbReference type="SUPFAM" id="SSF102114">
    <property type="entry name" value="Radical SAM enzymes"/>
    <property type="match status" value="1"/>
</dbReference>
<evidence type="ECO:0000313" key="7">
    <source>
        <dbReference type="Proteomes" id="UP000261811"/>
    </source>
</evidence>
<dbReference type="InterPro" id="IPR058240">
    <property type="entry name" value="rSAM_sf"/>
</dbReference>
<dbReference type="Gene3D" id="3.20.20.70">
    <property type="entry name" value="Aldolase class I"/>
    <property type="match status" value="1"/>
</dbReference>
<evidence type="ECO:0000256" key="4">
    <source>
        <dbReference type="ARBA" id="ARBA00023014"/>
    </source>
</evidence>